<dbReference type="EMBL" id="MT144667">
    <property type="protein sequence ID" value="QJH96913.1"/>
    <property type="molecule type" value="Genomic_DNA"/>
</dbReference>
<protein>
    <submittedName>
        <fullName evidence="1">Uncharacterized protein</fullName>
    </submittedName>
</protein>
<organism evidence="1">
    <name type="scientific">viral metagenome</name>
    <dbReference type="NCBI Taxonomy" id="1070528"/>
    <lineage>
        <taxon>unclassified sequences</taxon>
        <taxon>metagenomes</taxon>
        <taxon>organismal metagenomes</taxon>
    </lineage>
</organism>
<evidence type="ECO:0000313" key="1">
    <source>
        <dbReference type="EMBL" id="QJH96913.1"/>
    </source>
</evidence>
<proteinExistence type="predicted"/>
<dbReference type="AlphaFoldDB" id="A0A6M3XJ55"/>
<gene>
    <name evidence="1" type="ORF">TM448B00871_0002</name>
</gene>
<reference evidence="1" key="1">
    <citation type="submission" date="2020-03" db="EMBL/GenBank/DDBJ databases">
        <title>The deep terrestrial virosphere.</title>
        <authorList>
            <person name="Holmfeldt K."/>
            <person name="Nilsson E."/>
            <person name="Simone D."/>
            <person name="Lopez-Fernandez M."/>
            <person name="Wu X."/>
            <person name="de Brujin I."/>
            <person name="Lundin D."/>
            <person name="Andersson A."/>
            <person name="Bertilsson S."/>
            <person name="Dopson M."/>
        </authorList>
    </citation>
    <scope>NUCLEOTIDE SEQUENCE</scope>
    <source>
        <strain evidence="1">TM448B00871</strain>
    </source>
</reference>
<accession>A0A6M3XJ55</accession>
<name>A0A6M3XJ55_9ZZZZ</name>
<sequence length="152" mass="18608">MKPPDKFTIERLLIEYSHINERRHELLIKMQETKMLRENTENTLKSAFLDGMPKVRQLTDQVYKAVQKVVDEYDVYLRYYKNEIEELNRKEIAMHEALKVLEPHEYNIIQYRYIKGYDWRNVILKVHYNRSRCFEIKDMSLEKLIKVYKSSD</sequence>